<organism evidence="1">
    <name type="scientific">Manihot esculenta</name>
    <name type="common">Cassava</name>
    <name type="synonym">Jatropha manihot</name>
    <dbReference type="NCBI Taxonomy" id="3983"/>
    <lineage>
        <taxon>Eukaryota</taxon>
        <taxon>Viridiplantae</taxon>
        <taxon>Streptophyta</taxon>
        <taxon>Embryophyta</taxon>
        <taxon>Tracheophyta</taxon>
        <taxon>Spermatophyta</taxon>
        <taxon>Magnoliopsida</taxon>
        <taxon>eudicotyledons</taxon>
        <taxon>Gunneridae</taxon>
        <taxon>Pentapetalae</taxon>
        <taxon>rosids</taxon>
        <taxon>fabids</taxon>
        <taxon>Malpighiales</taxon>
        <taxon>Euphorbiaceae</taxon>
        <taxon>Crotonoideae</taxon>
        <taxon>Manihoteae</taxon>
        <taxon>Manihot</taxon>
    </lineage>
</organism>
<accession>A0A2C9URG8</accession>
<dbReference type="AlphaFoldDB" id="A0A2C9URG8"/>
<protein>
    <submittedName>
        <fullName evidence="1">Uncharacterized protein</fullName>
    </submittedName>
</protein>
<gene>
    <name evidence="1" type="ORF">MANES_13G128000</name>
</gene>
<reference evidence="1" key="1">
    <citation type="submission" date="2016-02" db="EMBL/GenBank/DDBJ databases">
        <title>WGS assembly of Manihot esculenta.</title>
        <authorList>
            <person name="Bredeson J.V."/>
            <person name="Prochnik S.E."/>
            <person name="Lyons J.B."/>
            <person name="Schmutz J."/>
            <person name="Grimwood J."/>
            <person name="Vrebalov J."/>
            <person name="Bart R.S."/>
            <person name="Amuge T."/>
            <person name="Ferguson M.E."/>
            <person name="Green R."/>
            <person name="Putnam N."/>
            <person name="Stites J."/>
            <person name="Rounsley S."/>
            <person name="Rokhsar D.S."/>
        </authorList>
    </citation>
    <scope>NUCLEOTIDE SEQUENCE [LARGE SCALE GENOMIC DNA]</scope>
    <source>
        <tissue evidence="1">Leaf</tissue>
    </source>
</reference>
<dbReference type="EMBL" id="CM004399">
    <property type="protein sequence ID" value="OAY33821.1"/>
    <property type="molecule type" value="Genomic_DNA"/>
</dbReference>
<name>A0A2C9URG8_MANES</name>
<evidence type="ECO:0000313" key="1">
    <source>
        <dbReference type="EMBL" id="OAY33821.1"/>
    </source>
</evidence>
<sequence>MIPLDEWDFNNFSSYFVLYSYLRESLGKAFCFHRAKTKSAFNAYFASISTIQNKEQIEDLVTIRNKFFCLFP</sequence>
<proteinExistence type="predicted"/>